<dbReference type="PANTHER" id="PTHR31951:SF22">
    <property type="entry name" value="ECA1 GAMETOGENESIS RELATED FAMILY"/>
    <property type="match status" value="1"/>
</dbReference>
<dbReference type="Pfam" id="PF05617">
    <property type="entry name" value="Prolamin_like"/>
    <property type="match status" value="2"/>
</dbReference>
<dbReference type="HOGENOM" id="CLU_118316_0_0_1"/>
<dbReference type="eggNOG" id="ENOG502SXI6">
    <property type="taxonomic scope" value="Eukaryota"/>
</dbReference>
<feature type="domain" description="Prolamin-like" evidence="2">
    <location>
        <begin position="101"/>
        <end position="171"/>
    </location>
</feature>
<dbReference type="Proteomes" id="UP000006882">
    <property type="component" value="Chromosome G6"/>
</dbReference>
<dbReference type="Gramene" id="ONI00357">
    <property type="protein sequence ID" value="ONI00357"/>
    <property type="gene ID" value="PRUPE_6G084400"/>
</dbReference>
<dbReference type="EMBL" id="CM007656">
    <property type="protein sequence ID" value="ONI00357.1"/>
    <property type="molecule type" value="Genomic_DNA"/>
</dbReference>
<evidence type="ECO:0000313" key="4">
    <source>
        <dbReference type="Proteomes" id="UP000006882"/>
    </source>
</evidence>
<name>M5WEA6_PRUPE</name>
<keyword evidence="1" id="KW-0732">Signal</keyword>
<protein>
    <recommendedName>
        <fullName evidence="2">Prolamin-like domain-containing protein</fullName>
    </recommendedName>
</protein>
<evidence type="ECO:0000259" key="2">
    <source>
        <dbReference type="Pfam" id="PF05617"/>
    </source>
</evidence>
<organism evidence="3 4">
    <name type="scientific">Prunus persica</name>
    <name type="common">Peach</name>
    <name type="synonym">Amygdalus persica</name>
    <dbReference type="NCBI Taxonomy" id="3760"/>
    <lineage>
        <taxon>Eukaryota</taxon>
        <taxon>Viridiplantae</taxon>
        <taxon>Streptophyta</taxon>
        <taxon>Embryophyta</taxon>
        <taxon>Tracheophyta</taxon>
        <taxon>Spermatophyta</taxon>
        <taxon>Magnoliopsida</taxon>
        <taxon>eudicotyledons</taxon>
        <taxon>Gunneridae</taxon>
        <taxon>Pentapetalae</taxon>
        <taxon>rosids</taxon>
        <taxon>fabids</taxon>
        <taxon>Rosales</taxon>
        <taxon>Rosaceae</taxon>
        <taxon>Amygdaloideae</taxon>
        <taxon>Amygdaleae</taxon>
        <taxon>Prunus</taxon>
    </lineage>
</organism>
<reference evidence="3 4" key="1">
    <citation type="journal article" date="2013" name="Nat. Genet.">
        <title>The high-quality draft genome of peach (Prunus persica) identifies unique patterns of genetic diversity, domestication and genome evolution.</title>
        <authorList>
            <consortium name="International Peach Genome Initiative"/>
            <person name="Verde I."/>
            <person name="Abbott A.G."/>
            <person name="Scalabrin S."/>
            <person name="Jung S."/>
            <person name="Shu S."/>
            <person name="Marroni F."/>
            <person name="Zhebentyayeva T."/>
            <person name="Dettori M.T."/>
            <person name="Grimwood J."/>
            <person name="Cattonaro F."/>
            <person name="Zuccolo A."/>
            <person name="Rossini L."/>
            <person name="Jenkins J."/>
            <person name="Vendramin E."/>
            <person name="Meisel L.A."/>
            <person name="Decroocq V."/>
            <person name="Sosinski B."/>
            <person name="Prochnik S."/>
            <person name="Mitros T."/>
            <person name="Policriti A."/>
            <person name="Cipriani G."/>
            <person name="Dondini L."/>
            <person name="Ficklin S."/>
            <person name="Goodstein D.M."/>
            <person name="Xuan P."/>
            <person name="Del Fabbro C."/>
            <person name="Aramini V."/>
            <person name="Copetti D."/>
            <person name="Gonzalez S."/>
            <person name="Horner D.S."/>
            <person name="Falchi R."/>
            <person name="Lucas S."/>
            <person name="Mica E."/>
            <person name="Maldonado J."/>
            <person name="Lazzari B."/>
            <person name="Bielenberg D."/>
            <person name="Pirona R."/>
            <person name="Miculan M."/>
            <person name="Barakat A."/>
            <person name="Testolin R."/>
            <person name="Stella A."/>
            <person name="Tartarini S."/>
            <person name="Tonutti P."/>
            <person name="Arus P."/>
            <person name="Orellana A."/>
            <person name="Wells C."/>
            <person name="Main D."/>
            <person name="Vizzotto G."/>
            <person name="Silva H."/>
            <person name="Salamini F."/>
            <person name="Schmutz J."/>
            <person name="Morgante M."/>
            <person name="Rokhsar D.S."/>
        </authorList>
    </citation>
    <scope>NUCLEOTIDE SEQUENCE [LARGE SCALE GENOMIC DNA]</scope>
    <source>
        <strain evidence="4">cv. Nemared</strain>
    </source>
</reference>
<dbReference type="InterPro" id="IPR008502">
    <property type="entry name" value="Prolamin-like"/>
</dbReference>
<keyword evidence="4" id="KW-1185">Reference proteome</keyword>
<accession>M5WEA6</accession>
<feature type="domain" description="Prolamin-like" evidence="2">
    <location>
        <begin position="14"/>
        <end position="76"/>
    </location>
</feature>
<dbReference type="AlphaFoldDB" id="M5WEA6"/>
<evidence type="ECO:0000256" key="1">
    <source>
        <dbReference type="ARBA" id="ARBA00022729"/>
    </source>
</evidence>
<evidence type="ECO:0000313" key="3">
    <source>
        <dbReference type="EMBL" id="ONI00357.1"/>
    </source>
</evidence>
<proteinExistence type="predicted"/>
<dbReference type="OMA" id="ISIDCAW"/>
<sequence length="186" mass="19947">FGISTSEASHISIDCAWEVGGSIFEDGSVTGDCCNELVSVGKTYHDLFFNSALAFKSNADKSEALAKSAQLWNRCVGIAVSRTSSIPIPTSKASKSKTMDECKKQISIKCAREVGETIFKGGSVADGCCYELVSVGKICHDLFFNSALESTPNVDKSRALAKSTQVWNRCVKIIISPISSISETEN</sequence>
<feature type="non-terminal residue" evidence="3">
    <location>
        <position position="1"/>
    </location>
</feature>
<gene>
    <name evidence="3" type="ORF">PRUPE_6G084400</name>
</gene>
<dbReference type="PANTHER" id="PTHR31951">
    <property type="entry name" value="BIFUNCTIONAL INHIBITOR/LIPID-TRANSFER PROTEIN/SEED STORAGE 2S ALBUMIN SUPERFAMILY PROTEIN-RELATED"/>
    <property type="match status" value="1"/>
</dbReference>